<feature type="region of interest" description="Disordered" evidence="5">
    <location>
        <begin position="158"/>
        <end position="227"/>
    </location>
</feature>
<dbReference type="InterPro" id="IPR036397">
    <property type="entry name" value="RNaseH_sf"/>
</dbReference>
<evidence type="ECO:0000313" key="8">
    <source>
        <dbReference type="EMBL" id="KAK4402763.1"/>
    </source>
</evidence>
<dbReference type="InterPro" id="IPR012337">
    <property type="entry name" value="RNaseH-like_sf"/>
</dbReference>
<dbReference type="InterPro" id="IPR054722">
    <property type="entry name" value="PolX-like_BBD"/>
</dbReference>
<dbReference type="Pfam" id="PF13976">
    <property type="entry name" value="gag_pre-integrs"/>
    <property type="match status" value="1"/>
</dbReference>
<sequence>MKGILIQQKVFKAIDGKYADTVSDDKKLENDEYAYSSIILNLSDSVIRKVGKQESAKELWKKLEELFTETSLPSKLFLLEKFFRYKLDLSKNIDENIDDFTKLIQDIKLTGDKNIDDYSPIVLLNAIPETYGDVKAAIKYGRDNVNLETVVSGLKSKEMDLKTNKPSQNQNEVNFVRGRTKNRNSDYKYRRHSKSRSRSRGRSTSRNKYRNDKNNNDRNNEEKPKEKRCYNCGGRGHFIKDCRKPKKNDSKDTANVADSDEVYMICDVNSVSTSLKINEWLIDSGCTYHMTPFREILTNYESEQLGSVSMANEKLCDVHGYGDVCLVFENGFKLSLKNVRHVPDLAHNLISCTALEEEGLEGKWGKGVMKIMKGSLTVFKAERKRNLYTCSVKYECHTASVSKTTTSDLWHKRLGHISMKGLDFLHKNGFLKEKPVEFDFCDECVLGKQHKVHFPSSPSPKPTSSVCILDYVHADVWGPANIETHGGNRYFLSVIDNFSRKVFVFLMKHKSEAFEKFRNWKTLVENQTGQRLKALRTDNGSPSVPLSGKIPECIWTDSDVNLSSLRIFGCSAFALSHGDKLDPRSQKCVFIGYPVGVKGYRLWLRSQPGFKVLISRDVIFNESEFPCLSKTPKKIEDYNIESTFNKVEEPTEDNQQGEENRVEIETETENENLETGDNLNHYLLARDRERREPRIPAKLRDFQLALNTKNLEEPTSYNEALRTPESENWLLAMKEEMKLLHDNKTWILVPKPKDASIVDCKWIFKIKQENNSSRFKARLVAKGFTQTEGVDYTEIFSPVVKYTTVRIILALVAHYDWELKQMDVKTAFLHGVKLIGYVDSNYANDRDSRRSTTSYVFTLCGACISWKSQLQNIVALSTTEAEYIAITEAFKEAIWLEEPNIFDVRYHFIRDIVGNGTINLEKIRSEENPADMGLFSLGPRSSFGCDDNQDPPPLDLVQATDCDCGLLCILVLLSSDLALSLIPLKP</sequence>
<dbReference type="CDD" id="cd09272">
    <property type="entry name" value="RNase_HI_RT_Ty1"/>
    <property type="match status" value="1"/>
</dbReference>
<dbReference type="PROSITE" id="PS50158">
    <property type="entry name" value="ZF_CCHC"/>
    <property type="match status" value="1"/>
</dbReference>
<feature type="region of interest" description="Disordered" evidence="5">
    <location>
        <begin position="646"/>
        <end position="677"/>
    </location>
</feature>
<evidence type="ECO:0000256" key="1">
    <source>
        <dbReference type="ARBA" id="ARBA00022670"/>
    </source>
</evidence>
<evidence type="ECO:0000256" key="5">
    <source>
        <dbReference type="SAM" id="MobiDB-lite"/>
    </source>
</evidence>
<dbReference type="Pfam" id="PF14223">
    <property type="entry name" value="Retrotran_gag_2"/>
    <property type="match status" value="1"/>
</dbReference>
<reference evidence="8" key="1">
    <citation type="submission" date="2020-06" db="EMBL/GenBank/DDBJ databases">
        <authorList>
            <person name="Li T."/>
            <person name="Hu X."/>
            <person name="Zhang T."/>
            <person name="Song X."/>
            <person name="Zhang H."/>
            <person name="Dai N."/>
            <person name="Sheng W."/>
            <person name="Hou X."/>
            <person name="Wei L."/>
        </authorList>
    </citation>
    <scope>NUCLEOTIDE SEQUENCE</scope>
    <source>
        <strain evidence="8">K16</strain>
        <tissue evidence="8">Leaf</tissue>
    </source>
</reference>
<keyword evidence="4" id="KW-0862">Zinc</keyword>
<dbReference type="InterPro" id="IPR001584">
    <property type="entry name" value="Integrase_cat-core"/>
</dbReference>
<dbReference type="InterPro" id="IPR001878">
    <property type="entry name" value="Znf_CCHC"/>
</dbReference>
<evidence type="ECO:0000256" key="2">
    <source>
        <dbReference type="ARBA" id="ARBA00022723"/>
    </source>
</evidence>
<dbReference type="Pfam" id="PF22936">
    <property type="entry name" value="Pol_BBD"/>
    <property type="match status" value="1"/>
</dbReference>
<feature type="compositionally biased region" description="Acidic residues" evidence="5">
    <location>
        <begin position="665"/>
        <end position="674"/>
    </location>
</feature>
<dbReference type="InterPro" id="IPR039537">
    <property type="entry name" value="Retrotran_Ty1/copia-like"/>
</dbReference>
<name>A0AAE1X0M1_9LAMI</name>
<dbReference type="InterPro" id="IPR025724">
    <property type="entry name" value="GAG-pre-integrase_dom"/>
</dbReference>
<dbReference type="EMBL" id="JACGWL010000005">
    <property type="protein sequence ID" value="KAK4402763.1"/>
    <property type="molecule type" value="Genomic_DNA"/>
</dbReference>
<accession>A0AAE1X0M1</accession>
<dbReference type="GO" id="GO:0008233">
    <property type="term" value="F:peptidase activity"/>
    <property type="evidence" value="ECO:0007669"/>
    <property type="project" value="UniProtKB-KW"/>
</dbReference>
<feature type="compositionally biased region" description="Basic and acidic residues" evidence="5">
    <location>
        <begin position="209"/>
        <end position="227"/>
    </location>
</feature>
<dbReference type="SUPFAM" id="SSF57756">
    <property type="entry name" value="Retrovirus zinc finger-like domains"/>
    <property type="match status" value="1"/>
</dbReference>
<dbReference type="PANTHER" id="PTHR42648">
    <property type="entry name" value="TRANSPOSASE, PUTATIVE-RELATED"/>
    <property type="match status" value="1"/>
</dbReference>
<feature type="compositionally biased region" description="Polar residues" evidence="5">
    <location>
        <begin position="164"/>
        <end position="173"/>
    </location>
</feature>
<dbReference type="SMART" id="SM00343">
    <property type="entry name" value="ZnF_C2HC"/>
    <property type="match status" value="1"/>
</dbReference>
<dbReference type="GO" id="GO:0015074">
    <property type="term" value="P:DNA integration"/>
    <property type="evidence" value="ECO:0007669"/>
    <property type="project" value="InterPro"/>
</dbReference>
<dbReference type="PANTHER" id="PTHR42648:SF28">
    <property type="entry name" value="TRANSPOSON-ENCODED PROTEIN WITH RIBONUCLEASE H-LIKE AND RETROVIRUS ZINC FINGER-LIKE DOMAINS"/>
    <property type="match status" value="1"/>
</dbReference>
<dbReference type="PROSITE" id="PS50994">
    <property type="entry name" value="INTEGRASE"/>
    <property type="match status" value="1"/>
</dbReference>
<evidence type="ECO:0000256" key="4">
    <source>
        <dbReference type="PROSITE-ProRule" id="PRU00047"/>
    </source>
</evidence>
<dbReference type="AlphaFoldDB" id="A0AAE1X0M1"/>
<comment type="caution">
    <text evidence="8">The sequence shown here is derived from an EMBL/GenBank/DDBJ whole genome shotgun (WGS) entry which is preliminary data.</text>
</comment>
<reference evidence="8" key="2">
    <citation type="journal article" date="2024" name="Plant">
        <title>Genomic evolution and insights into agronomic trait innovations of Sesamum species.</title>
        <authorList>
            <person name="Miao H."/>
            <person name="Wang L."/>
            <person name="Qu L."/>
            <person name="Liu H."/>
            <person name="Sun Y."/>
            <person name="Le M."/>
            <person name="Wang Q."/>
            <person name="Wei S."/>
            <person name="Zheng Y."/>
            <person name="Lin W."/>
            <person name="Duan Y."/>
            <person name="Cao H."/>
            <person name="Xiong S."/>
            <person name="Wang X."/>
            <person name="Wei L."/>
            <person name="Li C."/>
            <person name="Ma Q."/>
            <person name="Ju M."/>
            <person name="Zhao R."/>
            <person name="Li G."/>
            <person name="Mu C."/>
            <person name="Tian Q."/>
            <person name="Mei H."/>
            <person name="Zhang T."/>
            <person name="Gao T."/>
            <person name="Zhang H."/>
        </authorList>
    </citation>
    <scope>NUCLEOTIDE SEQUENCE</scope>
    <source>
        <strain evidence="8">K16</strain>
    </source>
</reference>
<proteinExistence type="predicted"/>
<gene>
    <name evidence="8" type="ORF">Sango_1017000</name>
</gene>
<dbReference type="SUPFAM" id="SSF53098">
    <property type="entry name" value="Ribonuclease H-like"/>
    <property type="match status" value="1"/>
</dbReference>
<keyword evidence="4" id="KW-0863">Zinc-finger</keyword>
<keyword evidence="3" id="KW-0378">Hydrolase</keyword>
<dbReference type="GO" id="GO:0003676">
    <property type="term" value="F:nucleic acid binding"/>
    <property type="evidence" value="ECO:0007669"/>
    <property type="project" value="InterPro"/>
</dbReference>
<feature type="domain" description="CCHC-type" evidence="6">
    <location>
        <begin position="228"/>
        <end position="244"/>
    </location>
</feature>
<dbReference type="InterPro" id="IPR036875">
    <property type="entry name" value="Znf_CCHC_sf"/>
</dbReference>
<evidence type="ECO:0000256" key="3">
    <source>
        <dbReference type="ARBA" id="ARBA00022801"/>
    </source>
</evidence>
<protein>
    <submittedName>
        <fullName evidence="8">Retrovirus-related Pol polyprotein from transposon TNT 1-94</fullName>
    </submittedName>
</protein>
<dbReference type="GO" id="GO:0008270">
    <property type="term" value="F:zinc ion binding"/>
    <property type="evidence" value="ECO:0007669"/>
    <property type="project" value="UniProtKB-KW"/>
</dbReference>
<organism evidence="8 9">
    <name type="scientific">Sesamum angolense</name>
    <dbReference type="NCBI Taxonomy" id="2727404"/>
    <lineage>
        <taxon>Eukaryota</taxon>
        <taxon>Viridiplantae</taxon>
        <taxon>Streptophyta</taxon>
        <taxon>Embryophyta</taxon>
        <taxon>Tracheophyta</taxon>
        <taxon>Spermatophyta</taxon>
        <taxon>Magnoliopsida</taxon>
        <taxon>eudicotyledons</taxon>
        <taxon>Gunneridae</taxon>
        <taxon>Pentapetalae</taxon>
        <taxon>asterids</taxon>
        <taxon>lamiids</taxon>
        <taxon>Lamiales</taxon>
        <taxon>Pedaliaceae</taxon>
        <taxon>Sesamum</taxon>
    </lineage>
</organism>
<dbReference type="Pfam" id="PF00098">
    <property type="entry name" value="zf-CCHC"/>
    <property type="match status" value="1"/>
</dbReference>
<dbReference type="Gene3D" id="3.30.420.10">
    <property type="entry name" value="Ribonuclease H-like superfamily/Ribonuclease H"/>
    <property type="match status" value="1"/>
</dbReference>
<dbReference type="Pfam" id="PF07727">
    <property type="entry name" value="RVT_2"/>
    <property type="match status" value="1"/>
</dbReference>
<keyword evidence="9" id="KW-1185">Reference proteome</keyword>
<keyword evidence="1" id="KW-0645">Protease</keyword>
<dbReference type="Pfam" id="PF25597">
    <property type="entry name" value="SH3_retrovirus"/>
    <property type="match status" value="1"/>
</dbReference>
<dbReference type="InterPro" id="IPR013103">
    <property type="entry name" value="RVT_2"/>
</dbReference>
<dbReference type="GO" id="GO:0006508">
    <property type="term" value="P:proteolysis"/>
    <property type="evidence" value="ECO:0007669"/>
    <property type="project" value="UniProtKB-KW"/>
</dbReference>
<keyword evidence="2" id="KW-0479">Metal-binding</keyword>
<evidence type="ECO:0000313" key="9">
    <source>
        <dbReference type="Proteomes" id="UP001289374"/>
    </source>
</evidence>
<dbReference type="InterPro" id="IPR057670">
    <property type="entry name" value="SH3_retrovirus"/>
</dbReference>
<evidence type="ECO:0000259" key="6">
    <source>
        <dbReference type="PROSITE" id="PS50158"/>
    </source>
</evidence>
<feature type="compositionally biased region" description="Basic residues" evidence="5">
    <location>
        <begin position="189"/>
        <end position="208"/>
    </location>
</feature>
<dbReference type="Gene3D" id="4.10.60.10">
    <property type="entry name" value="Zinc finger, CCHC-type"/>
    <property type="match status" value="1"/>
</dbReference>
<dbReference type="Proteomes" id="UP001289374">
    <property type="component" value="Unassembled WGS sequence"/>
</dbReference>
<feature type="domain" description="Integrase catalytic" evidence="7">
    <location>
        <begin position="458"/>
        <end position="541"/>
    </location>
</feature>
<evidence type="ECO:0000259" key="7">
    <source>
        <dbReference type="PROSITE" id="PS50994"/>
    </source>
</evidence>